<name>A0ABP7UED7_9BACT</name>
<dbReference type="SUPFAM" id="SSF54427">
    <property type="entry name" value="NTF2-like"/>
    <property type="match status" value="1"/>
</dbReference>
<reference evidence="2" key="1">
    <citation type="journal article" date="2019" name="Int. J. Syst. Evol. Microbiol.">
        <title>The Global Catalogue of Microorganisms (GCM) 10K type strain sequencing project: providing services to taxonomists for standard genome sequencing and annotation.</title>
        <authorList>
            <consortium name="The Broad Institute Genomics Platform"/>
            <consortium name="The Broad Institute Genome Sequencing Center for Infectious Disease"/>
            <person name="Wu L."/>
            <person name="Ma J."/>
        </authorList>
    </citation>
    <scope>NUCLEOTIDE SEQUENCE [LARGE SCALE GENOMIC DNA]</scope>
    <source>
        <strain evidence="2">JCM 17225</strain>
    </source>
</reference>
<dbReference type="EMBL" id="BAABDK010000023">
    <property type="protein sequence ID" value="GAA4041613.1"/>
    <property type="molecule type" value="Genomic_DNA"/>
</dbReference>
<evidence type="ECO:0000313" key="1">
    <source>
        <dbReference type="EMBL" id="GAA4041613.1"/>
    </source>
</evidence>
<proteinExistence type="predicted"/>
<evidence type="ECO:0008006" key="3">
    <source>
        <dbReference type="Google" id="ProtNLM"/>
    </source>
</evidence>
<accession>A0ABP7UED7</accession>
<dbReference type="Pfam" id="PF12893">
    <property type="entry name" value="Lumazine_bd_2"/>
    <property type="match status" value="1"/>
</dbReference>
<dbReference type="Proteomes" id="UP001501469">
    <property type="component" value="Unassembled WGS sequence"/>
</dbReference>
<dbReference type="Gene3D" id="3.10.450.50">
    <property type="match status" value="1"/>
</dbReference>
<protein>
    <recommendedName>
        <fullName evidence="3">Nuclear transport factor 2 family protein</fullName>
    </recommendedName>
</protein>
<dbReference type="RefSeq" id="WP_345055985.1">
    <property type="nucleotide sequence ID" value="NZ_BAABDK010000023.1"/>
</dbReference>
<organism evidence="1 2">
    <name type="scientific">Hymenobacter glaciei</name>
    <dbReference type="NCBI Taxonomy" id="877209"/>
    <lineage>
        <taxon>Bacteria</taxon>
        <taxon>Pseudomonadati</taxon>
        <taxon>Bacteroidota</taxon>
        <taxon>Cytophagia</taxon>
        <taxon>Cytophagales</taxon>
        <taxon>Hymenobacteraceae</taxon>
        <taxon>Hymenobacter</taxon>
    </lineage>
</organism>
<comment type="caution">
    <text evidence="1">The sequence shown here is derived from an EMBL/GenBank/DDBJ whole genome shotgun (WGS) entry which is preliminary data.</text>
</comment>
<dbReference type="InterPro" id="IPR039437">
    <property type="entry name" value="FrzH/put_lumazine-bd"/>
</dbReference>
<sequence length="137" mass="14795">MPAPLAKTNVEKIIAVITNFVRGGDHRDTGLLDQVFHPDFQVASHGFLGTAGVTLLSRHQYLANVEAGIFGGVPRLMTIEHVDVSGGLAMVKLRLESAENHFLSYNSLVADAEGNWQLLYNVAVVVPRNDPPAPGRP</sequence>
<dbReference type="InterPro" id="IPR032710">
    <property type="entry name" value="NTF2-like_dom_sf"/>
</dbReference>
<keyword evidence="2" id="KW-1185">Reference proteome</keyword>
<evidence type="ECO:0000313" key="2">
    <source>
        <dbReference type="Proteomes" id="UP001501469"/>
    </source>
</evidence>
<gene>
    <name evidence="1" type="ORF">GCM10022409_29530</name>
</gene>